<accession>A0ABQ8U6P7</accession>
<name>A0ABQ8U6P7_9EUKA</name>
<feature type="compositionally biased region" description="Pro residues" evidence="2">
    <location>
        <begin position="235"/>
        <end position="244"/>
    </location>
</feature>
<proteinExistence type="predicted"/>
<feature type="region of interest" description="Disordered" evidence="2">
    <location>
        <begin position="283"/>
        <end position="317"/>
    </location>
</feature>
<reference evidence="3" key="1">
    <citation type="journal article" date="2022" name="bioRxiv">
        <title>Genomics of Preaxostyla Flagellates Illuminates Evolutionary Transitions and the Path Towards Mitochondrial Loss.</title>
        <authorList>
            <person name="Novak L.V.F."/>
            <person name="Treitli S.C."/>
            <person name="Pyrih J."/>
            <person name="Halakuc P."/>
            <person name="Pipaliya S.V."/>
            <person name="Vacek V."/>
            <person name="Brzon O."/>
            <person name="Soukal P."/>
            <person name="Eme L."/>
            <person name="Dacks J.B."/>
            <person name="Karnkowska A."/>
            <person name="Elias M."/>
            <person name="Hampl V."/>
        </authorList>
    </citation>
    <scope>NUCLEOTIDE SEQUENCE</scope>
    <source>
        <strain evidence="3">RCP-MX</strain>
    </source>
</reference>
<sequence length="449" mass="47398">MDIPVFLENREGKKVRISVDSLQRLLEPKWEKLYFKPRHPVPNPHLPTFRGNLRMLYEDFGPLVTTPPPTPKPAAAPVEVMGSSPRPAGTALPPAPAIPPAPALPPDDIGTDAASPTTTMTLAATADKPEKKKADKKKKRQPRPGAGKASEEQKKQMADTKKQMADTKKQMADTKKQMADKRMAENKPMPGDVEEGEDGEESDEGVEKGATSQASVAAVGIPATATATAVDSPGPDRPCVPSHPMPTAAAAATSAPSVPPTSAQTPHGTSLCFRSPSDACGALLAAPQGRGPAPHRQGGRLRHPHETVPTSRDHQPSDSPPFVQFLAALMSDFKAEVTAEMAGLKAEVKAEMAGLKAEMAGLKADVVGLKADVAGLKADVVGLKAETDDLKKAVYNLTQGQGAPALPHVDSLPDGAIHTSDTKDHAELAFDHWTKAHGYSLEDSEVELL</sequence>
<protein>
    <submittedName>
        <fullName evidence="3">Uncharacterized protein</fullName>
    </submittedName>
</protein>
<feature type="compositionally biased region" description="Pro residues" evidence="2">
    <location>
        <begin position="65"/>
        <end position="74"/>
    </location>
</feature>
<gene>
    <name evidence="3" type="ORF">PAPYR_10178</name>
</gene>
<organism evidence="3 4">
    <name type="scientific">Paratrimastix pyriformis</name>
    <dbReference type="NCBI Taxonomy" id="342808"/>
    <lineage>
        <taxon>Eukaryota</taxon>
        <taxon>Metamonada</taxon>
        <taxon>Preaxostyla</taxon>
        <taxon>Paratrimastigidae</taxon>
        <taxon>Paratrimastix</taxon>
    </lineage>
</organism>
<dbReference type="Gene3D" id="1.20.5.170">
    <property type="match status" value="1"/>
</dbReference>
<evidence type="ECO:0000313" key="4">
    <source>
        <dbReference type="Proteomes" id="UP001141327"/>
    </source>
</evidence>
<feature type="compositionally biased region" description="Pro residues" evidence="2">
    <location>
        <begin position="93"/>
        <end position="105"/>
    </location>
</feature>
<feature type="compositionally biased region" description="Acidic residues" evidence="2">
    <location>
        <begin position="192"/>
        <end position="204"/>
    </location>
</feature>
<feature type="region of interest" description="Disordered" evidence="2">
    <location>
        <begin position="64"/>
        <end position="270"/>
    </location>
</feature>
<feature type="coiled-coil region" evidence="1">
    <location>
        <begin position="345"/>
        <end position="372"/>
    </location>
</feature>
<comment type="caution">
    <text evidence="3">The sequence shown here is derived from an EMBL/GenBank/DDBJ whole genome shotgun (WGS) entry which is preliminary data.</text>
</comment>
<evidence type="ECO:0000256" key="2">
    <source>
        <dbReference type="SAM" id="MobiDB-lite"/>
    </source>
</evidence>
<keyword evidence="1" id="KW-0175">Coiled coil</keyword>
<evidence type="ECO:0000313" key="3">
    <source>
        <dbReference type="EMBL" id="KAJ4454994.1"/>
    </source>
</evidence>
<dbReference type="EMBL" id="JAPMOS010000125">
    <property type="protein sequence ID" value="KAJ4454994.1"/>
    <property type="molecule type" value="Genomic_DNA"/>
</dbReference>
<keyword evidence="4" id="KW-1185">Reference proteome</keyword>
<dbReference type="Proteomes" id="UP001141327">
    <property type="component" value="Unassembled WGS sequence"/>
</dbReference>
<evidence type="ECO:0000256" key="1">
    <source>
        <dbReference type="SAM" id="Coils"/>
    </source>
</evidence>
<feature type="compositionally biased region" description="Basic and acidic residues" evidence="2">
    <location>
        <begin position="149"/>
        <end position="185"/>
    </location>
</feature>
<feature type="compositionally biased region" description="Low complexity" evidence="2">
    <location>
        <begin position="245"/>
        <end position="266"/>
    </location>
</feature>